<reference evidence="3 4" key="1">
    <citation type="submission" date="2020-01" db="EMBL/GenBank/DDBJ databases">
        <title>Spongiivirga citrea KCTC 32990T.</title>
        <authorList>
            <person name="Wang G."/>
        </authorList>
    </citation>
    <scope>NUCLEOTIDE SEQUENCE [LARGE SCALE GENOMIC DNA]</scope>
    <source>
        <strain evidence="3 4">KCTC 32990</strain>
    </source>
</reference>
<gene>
    <name evidence="3" type="ORF">GWK10_16165</name>
</gene>
<name>A0A6M0CLC9_9FLAO</name>
<dbReference type="InterPro" id="IPR003777">
    <property type="entry name" value="XdhC_CoxI"/>
</dbReference>
<dbReference type="InterPro" id="IPR052698">
    <property type="entry name" value="MoCofactor_Util/Proc"/>
</dbReference>
<sequence>MKEIKSILSLYNSQKDNSEKCAIAQVVRVEESSYRREGARMLVYESGIFEGGISGGCLEGDALKRSQIAILKDTPSIVTYDTSKDDENEIGVGLGCNGIIDVLISPLSSKNYTLEALEKCINNRRSHVIITITALTNKNSNISLGGTFHYDTSTNTLENCKDSALEKLVLPDIEKTIETKKSRIYHYQYDGHEVSAFIEYIPAPFHLAIFGDNYDVYPMIDLAKVLDWDVSLTGNLQKLKKDRLQTVSRLFTKEDNSWSTIDNRTAIILMAHDYKTDLNNLKKALKTNASYIACLGPKKRFIKMKNELNQSGFSINKSDLNRVYAPCGLEIGANTPEEIATSIFSEILSAFSGKKGGQLRVKDGPIHERN</sequence>
<dbReference type="Pfam" id="PF13478">
    <property type="entry name" value="XdhC_C"/>
    <property type="match status" value="1"/>
</dbReference>
<dbReference type="AlphaFoldDB" id="A0A6M0CLC9"/>
<dbReference type="InterPro" id="IPR027051">
    <property type="entry name" value="XdhC_Rossmann_dom"/>
</dbReference>
<dbReference type="EMBL" id="JAABOQ010000007">
    <property type="protein sequence ID" value="NER18755.1"/>
    <property type="molecule type" value="Genomic_DNA"/>
</dbReference>
<evidence type="ECO:0000259" key="1">
    <source>
        <dbReference type="Pfam" id="PF02625"/>
    </source>
</evidence>
<proteinExistence type="predicted"/>
<dbReference type="PANTHER" id="PTHR30388">
    <property type="entry name" value="ALDEHYDE OXIDOREDUCTASE MOLYBDENUM COFACTOR ASSEMBLY PROTEIN"/>
    <property type="match status" value="1"/>
</dbReference>
<dbReference type="Gene3D" id="3.40.50.720">
    <property type="entry name" value="NAD(P)-binding Rossmann-like Domain"/>
    <property type="match status" value="1"/>
</dbReference>
<evidence type="ECO:0000313" key="4">
    <source>
        <dbReference type="Proteomes" id="UP000474296"/>
    </source>
</evidence>
<keyword evidence="4" id="KW-1185">Reference proteome</keyword>
<dbReference type="Proteomes" id="UP000474296">
    <property type="component" value="Unassembled WGS sequence"/>
</dbReference>
<dbReference type="RefSeq" id="WP_164033441.1">
    <property type="nucleotide sequence ID" value="NZ_JAABOQ010000007.1"/>
</dbReference>
<evidence type="ECO:0000259" key="2">
    <source>
        <dbReference type="Pfam" id="PF13478"/>
    </source>
</evidence>
<comment type="caution">
    <text evidence="3">The sequence shown here is derived from an EMBL/GenBank/DDBJ whole genome shotgun (WGS) entry which is preliminary data.</text>
</comment>
<dbReference type="PANTHER" id="PTHR30388:SF4">
    <property type="entry name" value="MOLYBDENUM COFACTOR INSERTION CHAPERONE PAOD"/>
    <property type="match status" value="1"/>
</dbReference>
<evidence type="ECO:0000313" key="3">
    <source>
        <dbReference type="EMBL" id="NER18755.1"/>
    </source>
</evidence>
<feature type="domain" description="XdhC Rossmann" evidence="2">
    <location>
        <begin position="207"/>
        <end position="347"/>
    </location>
</feature>
<feature type="domain" description="XdhC- CoxI" evidence="1">
    <location>
        <begin position="17"/>
        <end position="81"/>
    </location>
</feature>
<protein>
    <submittedName>
        <fullName evidence="3">XshC-Cox1 family protein</fullName>
    </submittedName>
</protein>
<organism evidence="3 4">
    <name type="scientific">Spongiivirga citrea</name>
    <dbReference type="NCBI Taxonomy" id="1481457"/>
    <lineage>
        <taxon>Bacteria</taxon>
        <taxon>Pseudomonadati</taxon>
        <taxon>Bacteroidota</taxon>
        <taxon>Flavobacteriia</taxon>
        <taxon>Flavobacteriales</taxon>
        <taxon>Flavobacteriaceae</taxon>
        <taxon>Spongiivirga</taxon>
    </lineage>
</organism>
<accession>A0A6M0CLC9</accession>
<dbReference type="Pfam" id="PF02625">
    <property type="entry name" value="XdhC_CoxI"/>
    <property type="match status" value="1"/>
</dbReference>